<dbReference type="SUPFAM" id="SSF47240">
    <property type="entry name" value="Ferritin-like"/>
    <property type="match status" value="1"/>
</dbReference>
<sequence length="172" mass="18586">MTGLDRRLVTALKDAHALQQHVQAVLSETLTSVADEPELCRPLGHFAERSRAHTREIEDRLRAHGASASLVRDAGWLFASVAEAAFGPGHRAGAAKYVRDAYSAVHLQIAVGELLRRLAERAGDMETARIAAGMCADGQEMSRELAQSWDLALEISLREHGLGDAGRPGEGR</sequence>
<proteinExistence type="predicted"/>
<protein>
    <submittedName>
        <fullName evidence="1">DUF892 family protein</fullName>
    </submittedName>
</protein>
<comment type="caution">
    <text evidence="1">The sequence shown here is derived from an EMBL/GenBank/DDBJ whole genome shotgun (WGS) entry which is preliminary data.</text>
</comment>
<dbReference type="InterPro" id="IPR012347">
    <property type="entry name" value="Ferritin-like"/>
</dbReference>
<dbReference type="InterPro" id="IPR009078">
    <property type="entry name" value="Ferritin-like_SF"/>
</dbReference>
<dbReference type="RefSeq" id="WP_208238680.1">
    <property type="nucleotide sequence ID" value="NZ_JAGEPF010000005.1"/>
</dbReference>
<keyword evidence="2" id="KW-1185">Reference proteome</keyword>
<organism evidence="1 2">
    <name type="scientific">Actinomadura violacea</name>
    <dbReference type="NCBI Taxonomy" id="2819934"/>
    <lineage>
        <taxon>Bacteria</taxon>
        <taxon>Bacillati</taxon>
        <taxon>Actinomycetota</taxon>
        <taxon>Actinomycetes</taxon>
        <taxon>Streptosporangiales</taxon>
        <taxon>Thermomonosporaceae</taxon>
        <taxon>Actinomadura</taxon>
    </lineage>
</organism>
<reference evidence="1 2" key="1">
    <citation type="submission" date="2021-03" db="EMBL/GenBank/DDBJ databases">
        <title>Actinomadura violae sp. nov., isolated from lichen in Thailand.</title>
        <authorList>
            <person name="Kanchanasin P."/>
            <person name="Saeng-In P."/>
            <person name="Phongsopitanun W."/>
            <person name="Yuki M."/>
            <person name="Kudo T."/>
            <person name="Ohkuma M."/>
            <person name="Tanasupawat S."/>
        </authorList>
    </citation>
    <scope>NUCLEOTIDE SEQUENCE [LARGE SCALE GENOMIC DNA]</scope>
    <source>
        <strain evidence="1 2">LCR2-06</strain>
    </source>
</reference>
<gene>
    <name evidence="1" type="ORF">J4709_08070</name>
</gene>
<accession>A0ABS3RN80</accession>
<dbReference type="Proteomes" id="UP000680206">
    <property type="component" value="Unassembled WGS sequence"/>
</dbReference>
<dbReference type="Gene3D" id="1.20.1260.10">
    <property type="match status" value="1"/>
</dbReference>
<dbReference type="InterPro" id="IPR010287">
    <property type="entry name" value="DUF892_YciF-like"/>
</dbReference>
<evidence type="ECO:0000313" key="2">
    <source>
        <dbReference type="Proteomes" id="UP000680206"/>
    </source>
</evidence>
<dbReference type="EMBL" id="JAGEPF010000005">
    <property type="protein sequence ID" value="MBO2457525.1"/>
    <property type="molecule type" value="Genomic_DNA"/>
</dbReference>
<name>A0ABS3RN80_9ACTN</name>
<dbReference type="Pfam" id="PF05974">
    <property type="entry name" value="DUF892"/>
    <property type="match status" value="1"/>
</dbReference>
<evidence type="ECO:0000313" key="1">
    <source>
        <dbReference type="EMBL" id="MBO2457525.1"/>
    </source>
</evidence>